<protein>
    <recommendedName>
        <fullName evidence="4">Major facilitator superfamily domain-containing protein</fullName>
    </recommendedName>
</protein>
<gene>
    <name evidence="2" type="ORF">BDV29DRAFT_187274</name>
</gene>
<dbReference type="OrthoDB" id="2533084at2759"/>
<reference evidence="2 3" key="1">
    <citation type="submission" date="2019-04" db="EMBL/GenBank/DDBJ databases">
        <title>Friends and foes A comparative genomics study of 23 Aspergillus species from section Flavi.</title>
        <authorList>
            <consortium name="DOE Joint Genome Institute"/>
            <person name="Kjaerbolling I."/>
            <person name="Vesth T."/>
            <person name="Frisvad J.C."/>
            <person name="Nybo J.L."/>
            <person name="Theobald S."/>
            <person name="Kildgaard S."/>
            <person name="Isbrandt T."/>
            <person name="Kuo A."/>
            <person name="Sato A."/>
            <person name="Lyhne E.K."/>
            <person name="Kogle M.E."/>
            <person name="Wiebenga A."/>
            <person name="Kun R.S."/>
            <person name="Lubbers R.J."/>
            <person name="Makela M.R."/>
            <person name="Barry K."/>
            <person name="Chovatia M."/>
            <person name="Clum A."/>
            <person name="Daum C."/>
            <person name="Haridas S."/>
            <person name="He G."/>
            <person name="LaButti K."/>
            <person name="Lipzen A."/>
            <person name="Mondo S."/>
            <person name="Riley R."/>
            <person name="Salamov A."/>
            <person name="Simmons B.A."/>
            <person name="Magnuson J.K."/>
            <person name="Henrissat B."/>
            <person name="Mortensen U.H."/>
            <person name="Larsen T.O."/>
            <person name="Devries R.P."/>
            <person name="Grigoriev I.V."/>
            <person name="Machida M."/>
            <person name="Baker S.E."/>
            <person name="Andersen M.R."/>
        </authorList>
    </citation>
    <scope>NUCLEOTIDE SEQUENCE [LARGE SCALE GENOMIC DNA]</scope>
    <source>
        <strain evidence="2 3">CBS 151.66</strain>
    </source>
</reference>
<evidence type="ECO:0000256" key="1">
    <source>
        <dbReference type="SAM" id="Phobius"/>
    </source>
</evidence>
<keyword evidence="1" id="KW-1133">Transmembrane helix</keyword>
<dbReference type="AlphaFoldDB" id="A0A5N5XF14"/>
<evidence type="ECO:0000313" key="2">
    <source>
        <dbReference type="EMBL" id="KAB8079306.1"/>
    </source>
</evidence>
<name>A0A5N5XF14_9EURO</name>
<keyword evidence="1" id="KW-0472">Membrane</keyword>
<accession>A0A5N5XF14</accession>
<sequence length="113" mass="12067">MACGLLTYSFTLNYGKHWIGSAFGWGMGCGCSITAYNLEKYPDQSTAVSAIINAWRTASGFFVGNFQPPWIAKNGISADFGTQVSVVVAVMILTITPVVVTVGRKAKSHITQA</sequence>
<organism evidence="2 3">
    <name type="scientific">Aspergillus leporis</name>
    <dbReference type="NCBI Taxonomy" id="41062"/>
    <lineage>
        <taxon>Eukaryota</taxon>
        <taxon>Fungi</taxon>
        <taxon>Dikarya</taxon>
        <taxon>Ascomycota</taxon>
        <taxon>Pezizomycotina</taxon>
        <taxon>Eurotiomycetes</taxon>
        <taxon>Eurotiomycetidae</taxon>
        <taxon>Eurotiales</taxon>
        <taxon>Aspergillaceae</taxon>
        <taxon>Aspergillus</taxon>
        <taxon>Aspergillus subgen. Circumdati</taxon>
    </lineage>
</organism>
<evidence type="ECO:0000313" key="3">
    <source>
        <dbReference type="Proteomes" id="UP000326565"/>
    </source>
</evidence>
<feature type="transmembrane region" description="Helical" evidence="1">
    <location>
        <begin position="80"/>
        <end position="102"/>
    </location>
</feature>
<keyword evidence="3" id="KW-1185">Reference proteome</keyword>
<dbReference type="EMBL" id="ML732151">
    <property type="protein sequence ID" value="KAB8079306.1"/>
    <property type="molecule type" value="Genomic_DNA"/>
</dbReference>
<evidence type="ECO:0008006" key="4">
    <source>
        <dbReference type="Google" id="ProtNLM"/>
    </source>
</evidence>
<keyword evidence="1" id="KW-0812">Transmembrane</keyword>
<proteinExistence type="predicted"/>
<dbReference type="Proteomes" id="UP000326565">
    <property type="component" value="Unassembled WGS sequence"/>
</dbReference>